<dbReference type="EMBL" id="JANPWB010000012">
    <property type="protein sequence ID" value="KAJ1117311.1"/>
    <property type="molecule type" value="Genomic_DNA"/>
</dbReference>
<gene>
    <name evidence="2" type="ORF">NDU88_005511</name>
</gene>
<reference evidence="2" key="1">
    <citation type="journal article" date="2022" name="bioRxiv">
        <title>Sequencing and chromosome-scale assembly of the giantPleurodeles waltlgenome.</title>
        <authorList>
            <person name="Brown T."/>
            <person name="Elewa A."/>
            <person name="Iarovenko S."/>
            <person name="Subramanian E."/>
            <person name="Araus A.J."/>
            <person name="Petzold A."/>
            <person name="Susuki M."/>
            <person name="Suzuki K.-i.T."/>
            <person name="Hayashi T."/>
            <person name="Toyoda A."/>
            <person name="Oliveira C."/>
            <person name="Osipova E."/>
            <person name="Leigh N.D."/>
            <person name="Simon A."/>
            <person name="Yun M.H."/>
        </authorList>
    </citation>
    <scope>NUCLEOTIDE SEQUENCE</scope>
    <source>
        <strain evidence="2">20211129_DDA</strain>
        <tissue evidence="2">Liver</tissue>
    </source>
</reference>
<feature type="region of interest" description="Disordered" evidence="1">
    <location>
        <begin position="79"/>
        <end position="115"/>
    </location>
</feature>
<name>A0AAV7NP86_PLEWA</name>
<dbReference type="Proteomes" id="UP001066276">
    <property type="component" value="Chromosome 8"/>
</dbReference>
<protein>
    <submittedName>
        <fullName evidence="2">Uncharacterized protein</fullName>
    </submittedName>
</protein>
<dbReference type="AlphaFoldDB" id="A0AAV7NP86"/>
<evidence type="ECO:0000313" key="2">
    <source>
        <dbReference type="EMBL" id="KAJ1117311.1"/>
    </source>
</evidence>
<comment type="caution">
    <text evidence="2">The sequence shown here is derived from an EMBL/GenBank/DDBJ whole genome shotgun (WGS) entry which is preliminary data.</text>
</comment>
<evidence type="ECO:0000313" key="3">
    <source>
        <dbReference type="Proteomes" id="UP001066276"/>
    </source>
</evidence>
<evidence type="ECO:0000256" key="1">
    <source>
        <dbReference type="SAM" id="MobiDB-lite"/>
    </source>
</evidence>
<feature type="compositionally biased region" description="Basic and acidic residues" evidence="1">
    <location>
        <begin position="98"/>
        <end position="115"/>
    </location>
</feature>
<proteinExistence type="predicted"/>
<keyword evidence="3" id="KW-1185">Reference proteome</keyword>
<sequence length="115" mass="12767">MRRVNNGELRLQSDWFGWIGSQWRSVLCHCIRVHEKQEGRQDVRAPGSCPVQGHQGTAVAHQHNRIAMRPLCNLGRSRGVDAVTPTPTPAPAGGAASEAREYWHQGPGVDRDPRQ</sequence>
<organism evidence="2 3">
    <name type="scientific">Pleurodeles waltl</name>
    <name type="common">Iberian ribbed newt</name>
    <dbReference type="NCBI Taxonomy" id="8319"/>
    <lineage>
        <taxon>Eukaryota</taxon>
        <taxon>Metazoa</taxon>
        <taxon>Chordata</taxon>
        <taxon>Craniata</taxon>
        <taxon>Vertebrata</taxon>
        <taxon>Euteleostomi</taxon>
        <taxon>Amphibia</taxon>
        <taxon>Batrachia</taxon>
        <taxon>Caudata</taxon>
        <taxon>Salamandroidea</taxon>
        <taxon>Salamandridae</taxon>
        <taxon>Pleurodelinae</taxon>
        <taxon>Pleurodeles</taxon>
    </lineage>
</organism>
<accession>A0AAV7NP86</accession>